<dbReference type="AlphaFoldDB" id="A0A4Y3RRY6"/>
<protein>
    <submittedName>
        <fullName evidence="1">Uncharacterized protein</fullName>
    </submittedName>
</protein>
<evidence type="ECO:0000313" key="2">
    <source>
        <dbReference type="Proteomes" id="UP000315226"/>
    </source>
</evidence>
<name>A0A4Y3RRY6_9ACTN</name>
<organism evidence="1 2">
    <name type="scientific">Streptomyces gardneri</name>
    <dbReference type="NCBI Taxonomy" id="66892"/>
    <lineage>
        <taxon>Bacteria</taxon>
        <taxon>Bacillati</taxon>
        <taxon>Actinomycetota</taxon>
        <taxon>Actinomycetes</taxon>
        <taxon>Kitasatosporales</taxon>
        <taxon>Streptomycetaceae</taxon>
        <taxon>Streptomyces</taxon>
    </lineage>
</organism>
<dbReference type="Proteomes" id="UP000315226">
    <property type="component" value="Unassembled WGS sequence"/>
</dbReference>
<keyword evidence="2" id="KW-1185">Reference proteome</keyword>
<dbReference type="InterPro" id="IPR029060">
    <property type="entry name" value="PIN-like_dom_sf"/>
</dbReference>
<comment type="caution">
    <text evidence="1">The sequence shown here is derived from an EMBL/GenBank/DDBJ whole genome shotgun (WGS) entry which is preliminary data.</text>
</comment>
<sequence length="146" mass="16487">MIALGRCGVVATWQHDDNFGRILAAYGWGLRRRLHRLGHVRRRLADTSGILAAYDETDPLYDKARYVLNRAGTIVMSPLVLAELDHVGYNIGFTHDEVLAMFDGIAAQMERGRLIVPELKARFWRRLRRSAATTPIASSTCRTPPR</sequence>
<dbReference type="SUPFAM" id="SSF88723">
    <property type="entry name" value="PIN domain-like"/>
    <property type="match status" value="1"/>
</dbReference>
<dbReference type="RefSeq" id="WP_167534197.1">
    <property type="nucleotide sequence ID" value="NZ_JBICAA010000018.1"/>
</dbReference>
<dbReference type="EMBL" id="BJMN01000039">
    <property type="protein sequence ID" value="GEB60109.1"/>
    <property type="molecule type" value="Genomic_DNA"/>
</dbReference>
<reference evidence="1 2" key="1">
    <citation type="submission" date="2019-06" db="EMBL/GenBank/DDBJ databases">
        <title>Whole genome shotgun sequence of Streptomyces gardneri NBRC 12865.</title>
        <authorList>
            <person name="Hosoyama A."/>
            <person name="Uohara A."/>
            <person name="Ohji S."/>
            <person name="Ichikawa N."/>
        </authorList>
    </citation>
    <scope>NUCLEOTIDE SEQUENCE [LARGE SCALE GENOMIC DNA]</scope>
    <source>
        <strain evidence="1 2">NBRC 12865</strain>
    </source>
</reference>
<accession>A0A4Y3RRY6</accession>
<proteinExistence type="predicted"/>
<gene>
    <name evidence="1" type="ORF">SGA01_57140</name>
</gene>
<evidence type="ECO:0000313" key="1">
    <source>
        <dbReference type="EMBL" id="GEB60109.1"/>
    </source>
</evidence>